<keyword evidence="2" id="KW-1133">Transmembrane helix</keyword>
<evidence type="ECO:0000256" key="1">
    <source>
        <dbReference type="SAM" id="MobiDB-lite"/>
    </source>
</evidence>
<keyword evidence="2" id="KW-0472">Membrane</keyword>
<evidence type="ECO:0000256" key="2">
    <source>
        <dbReference type="SAM" id="Phobius"/>
    </source>
</evidence>
<organism evidence="3 4">
    <name type="scientific">Collinsella intestinalis</name>
    <dbReference type="NCBI Taxonomy" id="147207"/>
    <lineage>
        <taxon>Bacteria</taxon>
        <taxon>Bacillati</taxon>
        <taxon>Actinomycetota</taxon>
        <taxon>Coriobacteriia</taxon>
        <taxon>Coriobacteriales</taxon>
        <taxon>Coriobacteriaceae</taxon>
        <taxon>Collinsella</taxon>
    </lineage>
</organism>
<dbReference type="Gene3D" id="1.10.1760.20">
    <property type="match status" value="1"/>
</dbReference>
<feature type="transmembrane region" description="Helical" evidence="2">
    <location>
        <begin position="173"/>
        <end position="193"/>
    </location>
</feature>
<evidence type="ECO:0000313" key="4">
    <source>
        <dbReference type="Proteomes" id="UP000405524"/>
    </source>
</evidence>
<feature type="region of interest" description="Disordered" evidence="1">
    <location>
        <begin position="19"/>
        <end position="39"/>
    </location>
</feature>
<dbReference type="Proteomes" id="UP000405524">
    <property type="component" value="Unassembled WGS sequence"/>
</dbReference>
<feature type="compositionally biased region" description="Low complexity" evidence="1">
    <location>
        <begin position="30"/>
        <end position="39"/>
    </location>
</feature>
<reference evidence="3 4" key="1">
    <citation type="submission" date="2019-10" db="EMBL/GenBank/DDBJ databases">
        <authorList>
            <person name="Wolf R A."/>
        </authorList>
    </citation>
    <scope>NUCLEOTIDE SEQUENCE [LARGE SCALE GENOMIC DNA]</scope>
    <source>
        <strain evidence="3">Collinsella_intestinalis_DSM_13632</strain>
    </source>
</reference>
<feature type="transmembrane region" description="Helical" evidence="2">
    <location>
        <begin position="115"/>
        <end position="132"/>
    </location>
</feature>
<protein>
    <submittedName>
        <fullName evidence="3">Heptaprenyl diphosphate synthase component I</fullName>
    </submittedName>
</protein>
<dbReference type="EMBL" id="CABWIC010000011">
    <property type="protein sequence ID" value="VWL97750.1"/>
    <property type="molecule type" value="Genomic_DNA"/>
</dbReference>
<feature type="transmembrane region" description="Helical" evidence="2">
    <location>
        <begin position="43"/>
        <end position="61"/>
    </location>
</feature>
<sequence length="203" mass="20664">MLDAKLLTAYPTRIMTSMRNSADTSDNGRRTAPAAPASPGRRAALYGVLTAAALVCGYLELLIPLPVTVPGVKLGLGNIVILMALKRLGAKAGLFLMFIKVIASTLLFANLQMLVFSLAGGLLSWAVMALAVRSGAFSTVATSVLGGLAHNAGQLAAVAALLSGRVALVNMPVLAVSGVLCGAAVGVAARLVLRALSQEAFHG</sequence>
<dbReference type="InterPro" id="IPR010898">
    <property type="entry name" value="Hpre_diP_synth_I"/>
</dbReference>
<gene>
    <name evidence="3" type="ORF">JKKLCJKK_00922</name>
</gene>
<name>A0A5K1J508_9ACTN</name>
<dbReference type="AlphaFoldDB" id="A0A5K1J508"/>
<dbReference type="Pfam" id="PF07456">
    <property type="entry name" value="Hpre_diP_synt_I"/>
    <property type="match status" value="1"/>
</dbReference>
<accession>A0A5K1J508</accession>
<evidence type="ECO:0000313" key="3">
    <source>
        <dbReference type="EMBL" id="VWL97750.1"/>
    </source>
</evidence>
<proteinExistence type="predicted"/>
<keyword evidence="2" id="KW-0812">Transmembrane</keyword>